<evidence type="ECO:0000259" key="9">
    <source>
        <dbReference type="Pfam" id="PF07669"/>
    </source>
</evidence>
<gene>
    <name evidence="12" type="ORF">HELGO_WM11215</name>
</gene>
<evidence type="ECO:0000259" key="10">
    <source>
        <dbReference type="Pfam" id="PF12950"/>
    </source>
</evidence>
<dbReference type="GO" id="GO:0009007">
    <property type="term" value="F:site-specific DNA-methyltransferase (adenine-specific) activity"/>
    <property type="evidence" value="ECO:0007669"/>
    <property type="project" value="UniProtKB-EC"/>
</dbReference>
<dbReference type="AlphaFoldDB" id="A0A6S6SEW4"/>
<dbReference type="InterPro" id="IPR011639">
    <property type="entry name" value="MethylTrfase_TaqI-like_dom"/>
</dbReference>
<dbReference type="EC" id="2.1.1.72" evidence="1"/>
<name>A0A6S6SEW4_9GAMM</name>
<dbReference type="Pfam" id="PF07669">
    <property type="entry name" value="Eco57I"/>
    <property type="match status" value="1"/>
</dbReference>
<proteinExistence type="predicted"/>
<keyword evidence="5" id="KW-0680">Restriction system</keyword>
<reference evidence="12" key="1">
    <citation type="submission" date="2020-01" db="EMBL/GenBank/DDBJ databases">
        <authorList>
            <person name="Meier V. D."/>
            <person name="Meier V D."/>
        </authorList>
    </citation>
    <scope>NUCLEOTIDE SEQUENCE</scope>
    <source>
        <strain evidence="12">HLG_WM_MAG_07</strain>
    </source>
</reference>
<evidence type="ECO:0000256" key="6">
    <source>
        <dbReference type="ARBA" id="ARBA00023125"/>
    </source>
</evidence>
<keyword evidence="4" id="KW-0949">S-adenosyl-L-methionine</keyword>
<keyword evidence="8" id="KW-0175">Coiled coil</keyword>
<evidence type="ECO:0000256" key="3">
    <source>
        <dbReference type="ARBA" id="ARBA00022679"/>
    </source>
</evidence>
<dbReference type="InterPro" id="IPR046819">
    <property type="entry name" value="MmeI_hel"/>
</dbReference>
<dbReference type="InterPro" id="IPR025931">
    <property type="entry name" value="TaqI_C"/>
</dbReference>
<evidence type="ECO:0000256" key="8">
    <source>
        <dbReference type="SAM" id="Coils"/>
    </source>
</evidence>
<keyword evidence="6" id="KW-0238">DNA-binding</keyword>
<dbReference type="PROSITE" id="PS00092">
    <property type="entry name" value="N6_MTASE"/>
    <property type="match status" value="1"/>
</dbReference>
<evidence type="ECO:0000256" key="2">
    <source>
        <dbReference type="ARBA" id="ARBA00022603"/>
    </source>
</evidence>
<dbReference type="PANTHER" id="PTHR33841:SF1">
    <property type="entry name" value="DNA METHYLTRANSFERASE A"/>
    <property type="match status" value="1"/>
</dbReference>
<evidence type="ECO:0000256" key="4">
    <source>
        <dbReference type="ARBA" id="ARBA00022691"/>
    </source>
</evidence>
<dbReference type="Pfam" id="PF20465">
    <property type="entry name" value="MmeI_hel"/>
    <property type="match status" value="1"/>
</dbReference>
<evidence type="ECO:0000256" key="5">
    <source>
        <dbReference type="ARBA" id="ARBA00022747"/>
    </source>
</evidence>
<evidence type="ECO:0000256" key="7">
    <source>
        <dbReference type="ARBA" id="ARBA00047942"/>
    </source>
</evidence>
<feature type="coiled-coil region" evidence="8">
    <location>
        <begin position="1020"/>
        <end position="1047"/>
    </location>
</feature>
<dbReference type="InterPro" id="IPR050953">
    <property type="entry name" value="N4_N6_ade-DNA_methylase"/>
</dbReference>
<comment type="catalytic activity">
    <reaction evidence="7">
        <text>a 2'-deoxyadenosine in DNA + S-adenosyl-L-methionine = an N(6)-methyl-2'-deoxyadenosine in DNA + S-adenosyl-L-homocysteine + H(+)</text>
        <dbReference type="Rhea" id="RHEA:15197"/>
        <dbReference type="Rhea" id="RHEA-COMP:12418"/>
        <dbReference type="Rhea" id="RHEA-COMP:12419"/>
        <dbReference type="ChEBI" id="CHEBI:15378"/>
        <dbReference type="ChEBI" id="CHEBI:57856"/>
        <dbReference type="ChEBI" id="CHEBI:59789"/>
        <dbReference type="ChEBI" id="CHEBI:90615"/>
        <dbReference type="ChEBI" id="CHEBI:90616"/>
        <dbReference type="EC" id="2.1.1.72"/>
    </reaction>
</comment>
<dbReference type="PRINTS" id="PR00507">
    <property type="entry name" value="N12N6MTFRASE"/>
</dbReference>
<evidence type="ECO:0000313" key="12">
    <source>
        <dbReference type="EMBL" id="CAA6803339.1"/>
    </source>
</evidence>
<dbReference type="GO" id="GO:0032259">
    <property type="term" value="P:methylation"/>
    <property type="evidence" value="ECO:0007669"/>
    <property type="project" value="UniProtKB-KW"/>
</dbReference>
<feature type="domain" description="Type II methyltransferase M.TaqI-like" evidence="9">
    <location>
        <begin position="494"/>
        <end position="649"/>
    </location>
</feature>
<sequence length="1064" mass="122703">MSNTPTLFHPRALSKTLEKTSALKNGVIPPKANKILQQWHELITSGKIKKHKEKNFQTPFISEICTELLGYKPATKQSKGTWSLTAETTVKRGSVDICLGKFTDNSQDKQVMFELKGADTTDMDRRMHGRKLSAVNQAREYALNSKGEAQWVMVSNMVEIRLYKYPESGNDYESWQIADLIEPAEYDRFMLLLSHKNLISGKTQRLYALSLKTEKDITNQLYADYREIRVQLINGMKRENNKIRRAAMVGRAQTLLDRVLFIAFAEDRDLLPDRTLENYLERTSEFRSSWELLRQLFTDIDKGSKQREIPKFNGDLFKPDDALDELDISDELLSNLKRLWEYDFATDISETILGRIFEQSIADLDQIYEAVNEDSELQLTSQTHGTTGKRKKDGVVYTPDFITTWIVEHTLGAYLDKQKQAFTAEEDSLAWWQAYRDLLATTRICDPACGSGAFLVAAYKYLKREFKSVNARLAELGEVSDLFSKRLNDDILNNNLFGVDINAESVEIARLSLWLATAEPGKPLTSLKENIKQGNSVIHHKNADKNAFGWKKPFCDFDVVLGNPPYVRQERLSDIKPYLEKHYQTYHGVADLYTYFFELGLKILKKDGYMGYISSSTFFKTGSGEGLRKHLSIDANIQTIVDFGDLQIFEGVTTYPAILIMNKPSSKPRNQPPKMHKVTFWNVSSGKLDDLKTEMQQPKWGQISQRKLATDGWRLEDERLQALRQKIIGTKKTLKDVYGSPLYGVKTGRNEAFVIDGHTKDLLIAEDPKSLELIKPFFEGKDLKKWRSESRNLFLIFTRRGIEIDKYPAIKKHLEQYRSILEPKPKTHPKGKPWKGRKTGTYKWFEIQDSVDYFSAFDRPKIIYSEFSKKPNFSFDSENAFTNNKCFFIPLDDEFLLGLLNSSVLWFVISGICTFVRGGYYELRTIRMETLPIPKASETQKEEISASAENCQTLAEQRYQLENAFRLEIPSLCPADREAKLNNKLKSWWLLSFDAFKTEIKKQFKQAIPLQDTSEWRTWFEKDKTAIQTLSNQLANAEQTLNAQVYKLFRLNQEEIDLLEESLN</sequence>
<dbReference type="EMBL" id="CACVAY010000015">
    <property type="protein sequence ID" value="CAA6803339.1"/>
    <property type="molecule type" value="Genomic_DNA"/>
</dbReference>
<dbReference type="GO" id="GO:0009307">
    <property type="term" value="P:DNA restriction-modification system"/>
    <property type="evidence" value="ECO:0007669"/>
    <property type="project" value="UniProtKB-KW"/>
</dbReference>
<accession>A0A6S6SEW4</accession>
<dbReference type="InterPro" id="IPR002052">
    <property type="entry name" value="DNA_methylase_N6_adenine_CS"/>
</dbReference>
<protein>
    <recommendedName>
        <fullName evidence="1">site-specific DNA-methyltransferase (adenine-specific)</fullName>
        <ecNumber evidence="1">2.1.1.72</ecNumber>
    </recommendedName>
</protein>
<dbReference type="SUPFAM" id="SSF53335">
    <property type="entry name" value="S-adenosyl-L-methionine-dependent methyltransferases"/>
    <property type="match status" value="1"/>
</dbReference>
<dbReference type="Gene3D" id="3.40.50.150">
    <property type="entry name" value="Vaccinia Virus protein VP39"/>
    <property type="match status" value="1"/>
</dbReference>
<dbReference type="PANTHER" id="PTHR33841">
    <property type="entry name" value="DNA METHYLTRANSFERASE YEEA-RELATED"/>
    <property type="match status" value="1"/>
</dbReference>
<dbReference type="GO" id="GO:0003677">
    <property type="term" value="F:DNA binding"/>
    <property type="evidence" value="ECO:0007669"/>
    <property type="project" value="UniProtKB-KW"/>
</dbReference>
<organism evidence="12">
    <name type="scientific">uncultured Thiotrichaceae bacterium</name>
    <dbReference type="NCBI Taxonomy" id="298394"/>
    <lineage>
        <taxon>Bacteria</taxon>
        <taxon>Pseudomonadati</taxon>
        <taxon>Pseudomonadota</taxon>
        <taxon>Gammaproteobacteria</taxon>
        <taxon>Thiotrichales</taxon>
        <taxon>Thiotrichaceae</taxon>
        <taxon>environmental samples</taxon>
    </lineage>
</organism>
<keyword evidence="2 12" id="KW-0489">Methyltransferase</keyword>
<feature type="domain" description="TaqI-like C-terminal specificity" evidence="10">
    <location>
        <begin position="775"/>
        <end position="933"/>
    </location>
</feature>
<dbReference type="InterPro" id="IPR029063">
    <property type="entry name" value="SAM-dependent_MTases_sf"/>
</dbReference>
<keyword evidence="3" id="KW-0808">Transferase</keyword>
<evidence type="ECO:0000259" key="11">
    <source>
        <dbReference type="Pfam" id="PF20465"/>
    </source>
</evidence>
<evidence type="ECO:0000256" key="1">
    <source>
        <dbReference type="ARBA" id="ARBA00011900"/>
    </source>
</evidence>
<dbReference type="Pfam" id="PF12950">
    <property type="entry name" value="TaqI_C"/>
    <property type="match status" value="1"/>
</dbReference>
<feature type="domain" description="MmeI-like helicase spacer" evidence="11">
    <location>
        <begin position="252"/>
        <end position="317"/>
    </location>
</feature>